<dbReference type="RefSeq" id="XP_026491222.2">
    <property type="nucleotide sequence ID" value="XM_026635437.2"/>
</dbReference>
<dbReference type="InterPro" id="IPR056334">
    <property type="entry name" value="BBS7_GAE_dom"/>
</dbReference>
<protein>
    <submittedName>
        <fullName evidence="6">Bardet-Biedl syndrome 7 protein homolog isoform X1</fullName>
    </submittedName>
</protein>
<dbReference type="PANTHER" id="PTHR16074:SF4">
    <property type="entry name" value="BARDET-BIEDL SYNDROME 7 PROTEIN"/>
    <property type="match status" value="1"/>
</dbReference>
<accession>A0A8B8I497</accession>
<feature type="domain" description="BBS7 GAE" evidence="2">
    <location>
        <begin position="377"/>
        <end position="488"/>
    </location>
</feature>
<evidence type="ECO:0000259" key="4">
    <source>
        <dbReference type="Pfam" id="PF23743"/>
    </source>
</evidence>
<dbReference type="GO" id="GO:0034464">
    <property type="term" value="C:BBSome"/>
    <property type="evidence" value="ECO:0007669"/>
    <property type="project" value="TreeGrafter"/>
</dbReference>
<dbReference type="Proteomes" id="UP001652626">
    <property type="component" value="Chromosome 3"/>
</dbReference>
<dbReference type="InterPro" id="IPR056332">
    <property type="entry name" value="Beta-prop_BBS7"/>
</dbReference>
<name>A0A8B8I497_VANTA</name>
<dbReference type="GO" id="GO:0060271">
    <property type="term" value="P:cilium assembly"/>
    <property type="evidence" value="ECO:0007669"/>
    <property type="project" value="TreeGrafter"/>
</dbReference>
<reference evidence="5" key="1">
    <citation type="submission" date="2025-05" db="UniProtKB">
        <authorList>
            <consortium name="RefSeq"/>
        </authorList>
    </citation>
    <scope>NUCLEOTIDE SEQUENCE [LARGE SCALE GENOMIC DNA]</scope>
</reference>
<organism evidence="5 6">
    <name type="scientific">Vanessa tameamea</name>
    <name type="common">Kamehameha butterfly</name>
    <dbReference type="NCBI Taxonomy" id="334116"/>
    <lineage>
        <taxon>Eukaryota</taxon>
        <taxon>Metazoa</taxon>
        <taxon>Ecdysozoa</taxon>
        <taxon>Arthropoda</taxon>
        <taxon>Hexapoda</taxon>
        <taxon>Insecta</taxon>
        <taxon>Pterygota</taxon>
        <taxon>Neoptera</taxon>
        <taxon>Endopterygota</taxon>
        <taxon>Lepidoptera</taxon>
        <taxon>Glossata</taxon>
        <taxon>Ditrysia</taxon>
        <taxon>Papilionoidea</taxon>
        <taxon>Nymphalidae</taxon>
        <taxon>Nymphalinae</taxon>
        <taxon>Vanessa</taxon>
    </lineage>
</organism>
<dbReference type="Pfam" id="PF23743">
    <property type="entry name" value="Beta-prop_BBS7"/>
    <property type="match status" value="1"/>
</dbReference>
<dbReference type="SUPFAM" id="SSF50978">
    <property type="entry name" value="WD40 repeat-like"/>
    <property type="match status" value="1"/>
</dbReference>
<dbReference type="InterPro" id="IPR056333">
    <property type="entry name" value="BBS7_pf_dom"/>
</dbReference>
<evidence type="ECO:0000259" key="3">
    <source>
        <dbReference type="Pfam" id="PF23361"/>
    </source>
</evidence>
<keyword evidence="1" id="KW-0175">Coiled coil</keyword>
<keyword evidence="5" id="KW-1185">Reference proteome</keyword>
<dbReference type="GO" id="GO:0008104">
    <property type="term" value="P:intracellular protein localization"/>
    <property type="evidence" value="ECO:0007669"/>
    <property type="project" value="TreeGrafter"/>
</dbReference>
<feature type="domain" description="BBS7 beta-propeller" evidence="4">
    <location>
        <begin position="21"/>
        <end position="321"/>
    </location>
</feature>
<evidence type="ECO:0000313" key="5">
    <source>
        <dbReference type="Proteomes" id="UP001652626"/>
    </source>
</evidence>
<gene>
    <name evidence="6" type="primary">LOC113397204</name>
</gene>
<dbReference type="AlphaFoldDB" id="A0A8B8I497"/>
<evidence type="ECO:0000256" key="1">
    <source>
        <dbReference type="SAM" id="Coils"/>
    </source>
</evidence>
<dbReference type="GO" id="GO:0016020">
    <property type="term" value="C:membrane"/>
    <property type="evidence" value="ECO:0007669"/>
    <property type="project" value="TreeGrafter"/>
</dbReference>
<feature type="domain" description="BBS7 platform" evidence="3">
    <location>
        <begin position="506"/>
        <end position="599"/>
    </location>
</feature>
<dbReference type="PANTHER" id="PTHR16074">
    <property type="entry name" value="BARDET-BIEDL SYNDROME 7 PROTEIN"/>
    <property type="match status" value="1"/>
</dbReference>
<dbReference type="GeneID" id="113397204"/>
<dbReference type="Pfam" id="PF23361">
    <property type="entry name" value="BBS7_pf"/>
    <property type="match status" value="1"/>
</dbReference>
<reference evidence="6" key="2">
    <citation type="submission" date="2025-08" db="UniProtKB">
        <authorList>
            <consortium name="RefSeq"/>
        </authorList>
    </citation>
    <scope>IDENTIFICATION</scope>
    <source>
        <tissue evidence="6">Whole body</tissue>
    </source>
</reference>
<dbReference type="InterPro" id="IPR036322">
    <property type="entry name" value="WD40_repeat_dom_sf"/>
</dbReference>
<evidence type="ECO:0000313" key="6">
    <source>
        <dbReference type="RefSeq" id="XP_026491222.2"/>
    </source>
</evidence>
<dbReference type="Pfam" id="PF23360">
    <property type="entry name" value="BBS7_GAE"/>
    <property type="match status" value="1"/>
</dbReference>
<feature type="coiled-coil region" evidence="1">
    <location>
        <begin position="334"/>
        <end position="368"/>
    </location>
</feature>
<dbReference type="OMA" id="KGEGCFK"/>
<sequence>MDYDLARIDYTLCGVTYPDALKILPSTDQKVQQKFAVGDKNGVLQCLSIKDEEPVVHFKTLPGKPITSVQLASSVGTNADKIFAASGNEVKGYTKKGKVFFSIETSVSETITSMIYIFRCVLGNDLILCSGRTVTLYRELQEIYCYVCEDRVLDAIAFATRNRNRIRILVLIANKEALIIENGNMQKRTHISAGPTRFIVPHSLPTSEVYAFYGAVDGSTGLISYDESELSAKCLVEGCGLGSIMCVGWFTNNSGTHLAVGRHDGSIQLYLVSMDDLSEKPRLKFTYFSGEPVTSVCGGCIGTDEPELLVTTFSGRIFGLRSSRLIASSNKTSGEALATRRSKLESEVSRLEKQTANEREKYKKITRSSFSGVSAPPLLDIQHELSGATHNGWQEAKITSAVPLDMLFVYCDSQLEIQTDNAAVLSTCAPQEYNRTELLTSIRCQAGTRRVWLRMRIVNFEDTKMEGTRVLVYILPAGAPRVARVIKFHLPILPHYSKYESLEIEENKRPWCELQVSGGFSVAEITSWLTDVLPGELPRPANKVSFARSHSFLGTSLICKYQRGSAVFKSDNISTIVILKNFISNCCLKRNIREEISFDVPEDFCVTSFQLLKDKFKSEYQRKKEMDIKKAISSLDLDEMTINDETMPILCEDYLLIYNSSDINNTETNFDELTETVTKWYVDWWKLYSTESFVNNDDLKTLQNVLKNCQLDEVENIMDFKQKSSQNAKINYY</sequence>
<dbReference type="GO" id="GO:0036064">
    <property type="term" value="C:ciliary basal body"/>
    <property type="evidence" value="ECO:0007669"/>
    <property type="project" value="TreeGrafter"/>
</dbReference>
<dbReference type="OrthoDB" id="414590at2759"/>
<dbReference type="GO" id="GO:0005930">
    <property type="term" value="C:axoneme"/>
    <property type="evidence" value="ECO:0007669"/>
    <property type="project" value="TreeGrafter"/>
</dbReference>
<proteinExistence type="predicted"/>
<evidence type="ECO:0000259" key="2">
    <source>
        <dbReference type="Pfam" id="PF23360"/>
    </source>
</evidence>